<dbReference type="Proteomes" id="UP000318878">
    <property type="component" value="Unassembled WGS sequence"/>
</dbReference>
<proteinExistence type="predicted"/>
<gene>
    <name evidence="2" type="ORF">Enr8_32640</name>
</gene>
<dbReference type="RefSeq" id="WP_146433405.1">
    <property type="nucleotide sequence ID" value="NZ_SJPF01000004.1"/>
</dbReference>
<evidence type="ECO:0000256" key="1">
    <source>
        <dbReference type="SAM" id="Phobius"/>
    </source>
</evidence>
<keyword evidence="1" id="KW-0812">Transmembrane</keyword>
<feature type="transmembrane region" description="Helical" evidence="1">
    <location>
        <begin position="12"/>
        <end position="31"/>
    </location>
</feature>
<keyword evidence="1" id="KW-1133">Transmembrane helix</keyword>
<comment type="caution">
    <text evidence="2">The sequence shown here is derived from an EMBL/GenBank/DDBJ whole genome shotgun (WGS) entry which is preliminary data.</text>
</comment>
<keyword evidence="1" id="KW-0472">Membrane</keyword>
<sequence>MGPMTFLGRRRWQIACVVVAFVSASLCWIAADTAIRRHSLREHLEAGRYDNAFNELQETRPSVDSMDADSLSACYKSPGFVRYLLEKWQAEMGQDFPDWACWVIACGASEGTLSPQEILDAIDNLKQEASSQLRDMESRKELDRINLIDRWRQGNLAETDIQDSGSD</sequence>
<dbReference type="EMBL" id="SJPF01000004">
    <property type="protein sequence ID" value="TWT31344.1"/>
    <property type="molecule type" value="Genomic_DNA"/>
</dbReference>
<dbReference type="AlphaFoldDB" id="A0A5C5UYC4"/>
<evidence type="ECO:0000313" key="2">
    <source>
        <dbReference type="EMBL" id="TWT31344.1"/>
    </source>
</evidence>
<reference evidence="2 3" key="1">
    <citation type="submission" date="2019-02" db="EMBL/GenBank/DDBJ databases">
        <title>Deep-cultivation of Planctomycetes and their phenomic and genomic characterization uncovers novel biology.</title>
        <authorList>
            <person name="Wiegand S."/>
            <person name="Jogler M."/>
            <person name="Boedeker C."/>
            <person name="Pinto D."/>
            <person name="Vollmers J."/>
            <person name="Rivas-Marin E."/>
            <person name="Kohn T."/>
            <person name="Peeters S.H."/>
            <person name="Heuer A."/>
            <person name="Rast P."/>
            <person name="Oberbeckmann S."/>
            <person name="Bunk B."/>
            <person name="Jeske O."/>
            <person name="Meyerdierks A."/>
            <person name="Storesund J.E."/>
            <person name="Kallscheuer N."/>
            <person name="Luecker S."/>
            <person name="Lage O.M."/>
            <person name="Pohl T."/>
            <person name="Merkel B.J."/>
            <person name="Hornburger P."/>
            <person name="Mueller R.-W."/>
            <person name="Bruemmer F."/>
            <person name="Labrenz M."/>
            <person name="Spormann A.M."/>
            <person name="Op Den Camp H."/>
            <person name="Overmann J."/>
            <person name="Amann R."/>
            <person name="Jetten M.S.M."/>
            <person name="Mascher T."/>
            <person name="Medema M.H."/>
            <person name="Devos D.P."/>
            <person name="Kaster A.-K."/>
            <person name="Ovreas L."/>
            <person name="Rohde M."/>
            <person name="Galperin M.Y."/>
            <person name="Jogler C."/>
        </authorList>
    </citation>
    <scope>NUCLEOTIDE SEQUENCE [LARGE SCALE GENOMIC DNA]</scope>
    <source>
        <strain evidence="2 3">Enr8</strain>
    </source>
</reference>
<protein>
    <submittedName>
        <fullName evidence="2">Uncharacterized protein</fullName>
    </submittedName>
</protein>
<evidence type="ECO:0000313" key="3">
    <source>
        <dbReference type="Proteomes" id="UP000318878"/>
    </source>
</evidence>
<name>A0A5C5UYC4_9BACT</name>
<organism evidence="2 3">
    <name type="scientific">Blastopirellula retiformator</name>
    <dbReference type="NCBI Taxonomy" id="2527970"/>
    <lineage>
        <taxon>Bacteria</taxon>
        <taxon>Pseudomonadati</taxon>
        <taxon>Planctomycetota</taxon>
        <taxon>Planctomycetia</taxon>
        <taxon>Pirellulales</taxon>
        <taxon>Pirellulaceae</taxon>
        <taxon>Blastopirellula</taxon>
    </lineage>
</organism>
<accession>A0A5C5UYC4</accession>
<keyword evidence="3" id="KW-1185">Reference proteome</keyword>